<reference evidence="1 2" key="1">
    <citation type="submission" date="2016-10" db="EMBL/GenBank/DDBJ databases">
        <authorList>
            <person name="de Groot N.N."/>
        </authorList>
    </citation>
    <scope>NUCLEOTIDE SEQUENCE [LARGE SCALE GENOMIC DNA]</scope>
    <source>
        <strain evidence="1 2">DSM 44215</strain>
    </source>
</reference>
<dbReference type="RefSeq" id="WP_074847939.1">
    <property type="nucleotide sequence ID" value="NZ_FNLM01000005.1"/>
</dbReference>
<dbReference type="AlphaFoldDB" id="A0A1H2DNT0"/>
<gene>
    <name evidence="1" type="ORF">SAMN04488548_10556</name>
</gene>
<evidence type="ECO:0000313" key="1">
    <source>
        <dbReference type="EMBL" id="SDT84008.1"/>
    </source>
</evidence>
<proteinExistence type="predicted"/>
<accession>A0A1H2DNT0</accession>
<name>A0A1H2DNT0_9ACTN</name>
<dbReference type="Proteomes" id="UP000183180">
    <property type="component" value="Unassembled WGS sequence"/>
</dbReference>
<sequence>MSGAETIFGSELYGAIVQQQIADAQHTQNQLDKYYQRKEAQLLWLRAEIAHYAAKQDSKSVEYALLSILQRSYDIEDEGSTSEQRCSGSPLCRLVPQMPHRLPRRHIDRLRPRIPGVPGWAGGEERDGV</sequence>
<protein>
    <submittedName>
        <fullName evidence="1">Uncharacterized protein</fullName>
    </submittedName>
</protein>
<dbReference type="EMBL" id="FNLM01000005">
    <property type="protein sequence ID" value="SDT84008.1"/>
    <property type="molecule type" value="Genomic_DNA"/>
</dbReference>
<evidence type="ECO:0000313" key="2">
    <source>
        <dbReference type="Proteomes" id="UP000183180"/>
    </source>
</evidence>
<organism evidence="1 2">
    <name type="scientific">Gordonia westfalica</name>
    <dbReference type="NCBI Taxonomy" id="158898"/>
    <lineage>
        <taxon>Bacteria</taxon>
        <taxon>Bacillati</taxon>
        <taxon>Actinomycetota</taxon>
        <taxon>Actinomycetes</taxon>
        <taxon>Mycobacteriales</taxon>
        <taxon>Gordoniaceae</taxon>
        <taxon>Gordonia</taxon>
    </lineage>
</organism>